<sequence length="57" mass="6440">MQVQKKYLISNAELVNSLLGIFGDAVQETEVCIVERKQDDGSYFKGIEVVIHQEVDL</sequence>
<accession>A0AAE9CEV4</accession>
<evidence type="ECO:0000313" key="2">
    <source>
        <dbReference type="Proteomes" id="UP000827875"/>
    </source>
</evidence>
<dbReference type="EMBL" id="OK499995">
    <property type="protein sequence ID" value="UGO51466.1"/>
    <property type="molecule type" value="Genomic_DNA"/>
</dbReference>
<gene>
    <name evidence="1" type="ORF">TLACUACHE_52</name>
</gene>
<evidence type="ECO:0000313" key="1">
    <source>
        <dbReference type="EMBL" id="UGO51466.1"/>
    </source>
</evidence>
<reference evidence="1" key="1">
    <citation type="submission" date="2021-10" db="EMBL/GenBank/DDBJ databases">
        <authorList>
            <person name="Todd Z."/>
            <person name="Wilkey A."/>
            <person name="Mckay W."/>
            <person name="Sharma R."/>
            <person name="Grose J.H."/>
        </authorList>
    </citation>
    <scope>NUCLEOTIDE SEQUENCE</scope>
</reference>
<protein>
    <submittedName>
        <fullName evidence="1">Uncharacterized protein</fullName>
    </submittedName>
</protein>
<keyword evidence="2" id="KW-1185">Reference proteome</keyword>
<name>A0AAE9CEV4_9CAUD</name>
<proteinExistence type="predicted"/>
<dbReference type="Proteomes" id="UP000827875">
    <property type="component" value="Segment"/>
</dbReference>
<organism evidence="1 2">
    <name type="scientific">Serratia phage vB_SmaS_Tlacuache</name>
    <dbReference type="NCBI Taxonomy" id="2894809"/>
    <lineage>
        <taxon>Viruses</taxon>
        <taxon>Duplodnaviria</taxon>
        <taxon>Heunggongvirae</taxon>
        <taxon>Uroviricota</taxon>
        <taxon>Caudoviricetes</taxon>
        <taxon>Serbinvirus</taxon>
        <taxon>Serbinvirus tlacuache</taxon>
    </lineage>
</organism>